<protein>
    <submittedName>
        <fullName evidence="1">Uncharacterized protein</fullName>
    </submittedName>
</protein>
<comment type="caution">
    <text evidence="1">The sequence shown here is derived from an EMBL/GenBank/DDBJ whole genome shotgun (WGS) entry which is preliminary data.</text>
</comment>
<name>A0ACC0V729_9HYPO</name>
<evidence type="ECO:0000313" key="2">
    <source>
        <dbReference type="Proteomes" id="UP001163324"/>
    </source>
</evidence>
<reference evidence="1" key="1">
    <citation type="submission" date="2022-10" db="EMBL/GenBank/DDBJ databases">
        <title>Complete Genome of Trichothecium roseum strain YXFP-22015, a Plant Pathogen Isolated from Citrus.</title>
        <authorList>
            <person name="Wang Y."/>
            <person name="Zhu L."/>
        </authorList>
    </citation>
    <scope>NUCLEOTIDE SEQUENCE</scope>
    <source>
        <strain evidence="1">YXFP-22015</strain>
    </source>
</reference>
<dbReference type="Proteomes" id="UP001163324">
    <property type="component" value="Chromosome 3"/>
</dbReference>
<evidence type="ECO:0000313" key="1">
    <source>
        <dbReference type="EMBL" id="KAI9902190.1"/>
    </source>
</evidence>
<gene>
    <name evidence="1" type="ORF">N3K66_004007</name>
</gene>
<sequence>MSYTLYDASIGQAKDALKALNKVFVRAKACENAANIPAARLAEDMLPFTFQVHSCTMVASKMASRLMGQDVIDYQPADLTDFASMEARLATVQKQLDAVDKDTVNGRGGEIVGVGLGPGNPEAKVQAWQYVHGYGMPNIYFHLMTAYSIVRKEGGQLGKFDYLMPFMQEFIGDQLPEELKKKLNA</sequence>
<proteinExistence type="predicted"/>
<accession>A0ACC0V729</accession>
<keyword evidence="2" id="KW-1185">Reference proteome</keyword>
<organism evidence="1 2">
    <name type="scientific">Trichothecium roseum</name>
    <dbReference type="NCBI Taxonomy" id="47278"/>
    <lineage>
        <taxon>Eukaryota</taxon>
        <taxon>Fungi</taxon>
        <taxon>Dikarya</taxon>
        <taxon>Ascomycota</taxon>
        <taxon>Pezizomycotina</taxon>
        <taxon>Sordariomycetes</taxon>
        <taxon>Hypocreomycetidae</taxon>
        <taxon>Hypocreales</taxon>
        <taxon>Hypocreales incertae sedis</taxon>
        <taxon>Trichothecium</taxon>
    </lineage>
</organism>
<dbReference type="EMBL" id="CM047942">
    <property type="protein sequence ID" value="KAI9902190.1"/>
    <property type="molecule type" value="Genomic_DNA"/>
</dbReference>